<accession>A0A177D2K6</accession>
<proteinExistence type="predicted"/>
<evidence type="ECO:0000313" key="1">
    <source>
        <dbReference type="EMBL" id="OAG13691.1"/>
    </source>
</evidence>
<sequence>MFALVATTFRCSETACMQYHDLKSNYLGHEQTTTVPQITTVQAVTPAKQPGYRFHPLLFSLQQARKRIWQLWHTINRYASKGRSAKHMLLGFNTARSDTSTHLLLFYIYEQNRNDRLRQPPAEMSPRICAWRSHQSAIRDFDKCRTIDRCLITRHMLNGKRSRYILSVSSTYGSSALQKAPEIADTRCTYRSRIQPTLPTLSIQRTLLQSSWRLDSATLPDTGDGSPTAWIPRLD</sequence>
<name>A0A177D2K6_ALTAL</name>
<evidence type="ECO:0000313" key="2">
    <source>
        <dbReference type="Proteomes" id="UP000077248"/>
    </source>
</evidence>
<keyword evidence="2" id="KW-1185">Reference proteome</keyword>
<dbReference type="Proteomes" id="UP000077248">
    <property type="component" value="Unassembled WGS sequence"/>
</dbReference>
<organism evidence="1 2">
    <name type="scientific">Alternaria alternata</name>
    <name type="common">Alternaria rot fungus</name>
    <name type="synonym">Torula alternata</name>
    <dbReference type="NCBI Taxonomy" id="5599"/>
    <lineage>
        <taxon>Eukaryota</taxon>
        <taxon>Fungi</taxon>
        <taxon>Dikarya</taxon>
        <taxon>Ascomycota</taxon>
        <taxon>Pezizomycotina</taxon>
        <taxon>Dothideomycetes</taxon>
        <taxon>Pleosporomycetidae</taxon>
        <taxon>Pleosporales</taxon>
        <taxon>Pleosporineae</taxon>
        <taxon>Pleosporaceae</taxon>
        <taxon>Alternaria</taxon>
        <taxon>Alternaria sect. Alternaria</taxon>
        <taxon>Alternaria alternata complex</taxon>
    </lineage>
</organism>
<dbReference type="EMBL" id="KV441507">
    <property type="protein sequence ID" value="OAG13691.1"/>
    <property type="molecule type" value="Genomic_DNA"/>
</dbReference>
<gene>
    <name evidence="1" type="ORF">CC77DRAFT_599369</name>
</gene>
<dbReference type="RefSeq" id="XP_018379112.1">
    <property type="nucleotide sequence ID" value="XM_018532418.1"/>
</dbReference>
<dbReference type="VEuPathDB" id="FungiDB:CC77DRAFT_599369"/>
<dbReference type="GeneID" id="29118012"/>
<dbReference type="KEGG" id="aalt:CC77DRAFT_599369"/>
<dbReference type="AlphaFoldDB" id="A0A177D2K6"/>
<reference evidence="1 2" key="1">
    <citation type="submission" date="2016-05" db="EMBL/GenBank/DDBJ databases">
        <title>Comparative analysis of secretome profiles of manganese(II)-oxidizing ascomycete fungi.</title>
        <authorList>
            <consortium name="DOE Joint Genome Institute"/>
            <person name="Zeiner C.A."/>
            <person name="Purvine S.O."/>
            <person name="Zink E.M."/>
            <person name="Wu S."/>
            <person name="Pasa-Tolic L."/>
            <person name="Chaput D.L."/>
            <person name="Haridas S."/>
            <person name="Grigoriev I.V."/>
            <person name="Santelli C.M."/>
            <person name="Hansel C.M."/>
        </authorList>
    </citation>
    <scope>NUCLEOTIDE SEQUENCE [LARGE SCALE GENOMIC DNA]</scope>
    <source>
        <strain evidence="1 2">SRC1lrK2f</strain>
    </source>
</reference>
<protein>
    <submittedName>
        <fullName evidence="1">Uncharacterized protein</fullName>
    </submittedName>
</protein>